<protein>
    <submittedName>
        <fullName evidence="2">Uncharacterized protein</fullName>
    </submittedName>
</protein>
<feature type="region of interest" description="Disordered" evidence="1">
    <location>
        <begin position="35"/>
        <end position="54"/>
    </location>
</feature>
<evidence type="ECO:0000256" key="1">
    <source>
        <dbReference type="SAM" id="MobiDB-lite"/>
    </source>
</evidence>
<dbReference type="AlphaFoldDB" id="A0A0P7UUF5"/>
<accession>A0A0P7UUF5</accession>
<dbReference type="EMBL" id="JARO02007968">
    <property type="protein sequence ID" value="KPP63343.1"/>
    <property type="molecule type" value="Genomic_DNA"/>
</dbReference>
<evidence type="ECO:0000313" key="2">
    <source>
        <dbReference type="EMBL" id="KPP63343.1"/>
    </source>
</evidence>
<evidence type="ECO:0000313" key="3">
    <source>
        <dbReference type="Proteomes" id="UP000034805"/>
    </source>
</evidence>
<name>A0A0P7UUF5_SCLFO</name>
<gene>
    <name evidence="2" type="ORF">Z043_118412</name>
</gene>
<proteinExistence type="predicted"/>
<dbReference type="Proteomes" id="UP000034805">
    <property type="component" value="Unassembled WGS sequence"/>
</dbReference>
<reference evidence="2 3" key="1">
    <citation type="submission" date="2015-08" db="EMBL/GenBank/DDBJ databases">
        <title>The genome of the Asian arowana (Scleropages formosus).</title>
        <authorList>
            <person name="Tan M.H."/>
            <person name="Gan H.M."/>
            <person name="Croft L.J."/>
            <person name="Austin C.M."/>
        </authorList>
    </citation>
    <scope>NUCLEOTIDE SEQUENCE [LARGE SCALE GENOMIC DNA]</scope>
    <source>
        <strain evidence="2">Aro1</strain>
    </source>
</reference>
<organism evidence="2 3">
    <name type="scientific">Scleropages formosus</name>
    <name type="common">Asian bonytongue</name>
    <name type="synonym">Osteoglossum formosum</name>
    <dbReference type="NCBI Taxonomy" id="113540"/>
    <lineage>
        <taxon>Eukaryota</taxon>
        <taxon>Metazoa</taxon>
        <taxon>Chordata</taxon>
        <taxon>Craniata</taxon>
        <taxon>Vertebrata</taxon>
        <taxon>Euteleostomi</taxon>
        <taxon>Actinopterygii</taxon>
        <taxon>Neopterygii</taxon>
        <taxon>Teleostei</taxon>
        <taxon>Osteoglossocephala</taxon>
        <taxon>Osteoglossomorpha</taxon>
        <taxon>Osteoglossiformes</taxon>
        <taxon>Osteoglossidae</taxon>
        <taxon>Scleropages</taxon>
    </lineage>
</organism>
<sequence length="183" mass="19834">MELPVLPLDRPVPKHVLSRRGAISFSSSSSLFGAPDPRQLSQVPGARGAASSGTCGRSAAARAQKRAMAVRYTVIAVTRTLWEVRLREALTAAAQSKSGSRAQNVLERREATADVSRSHFLLLANVCHVGDKLVIAETAEGIEKLAQAKPPAEGSLWILVSQRNLLSQLFINRQHKHKTILNL</sequence>
<comment type="caution">
    <text evidence="2">The sequence shown here is derived from an EMBL/GenBank/DDBJ whole genome shotgun (WGS) entry which is preliminary data.</text>
</comment>